<evidence type="ECO:0000259" key="1">
    <source>
        <dbReference type="Pfam" id="PF04149"/>
    </source>
</evidence>
<dbReference type="Proteomes" id="UP001595765">
    <property type="component" value="Unassembled WGS sequence"/>
</dbReference>
<proteinExistence type="predicted"/>
<accession>A0ABV8I0Y5</accession>
<keyword evidence="3" id="KW-1185">Reference proteome</keyword>
<organism evidence="2 3">
    <name type="scientific">Streptomyces polygonati</name>
    <dbReference type="NCBI Taxonomy" id="1617087"/>
    <lineage>
        <taxon>Bacteria</taxon>
        <taxon>Bacillati</taxon>
        <taxon>Actinomycetota</taxon>
        <taxon>Actinomycetes</taxon>
        <taxon>Kitasatosporales</taxon>
        <taxon>Streptomycetaceae</taxon>
        <taxon>Streptomyces</taxon>
    </lineage>
</organism>
<dbReference type="RefSeq" id="WP_386436181.1">
    <property type="nucleotide sequence ID" value="NZ_JBHSBB010000029.1"/>
</dbReference>
<sequence length="75" mass="7722">MKPYIEISSAAGLEWVKSSYSGNNGDCVEVAELPTGGRAVRDSKNPGGPALTFTVEEWNAFAADVAGGGLGFGRS</sequence>
<dbReference type="InterPro" id="IPR007278">
    <property type="entry name" value="DUF397"/>
</dbReference>
<dbReference type="EMBL" id="JBHSBB010000029">
    <property type="protein sequence ID" value="MFC4035731.1"/>
    <property type="molecule type" value="Genomic_DNA"/>
</dbReference>
<protein>
    <submittedName>
        <fullName evidence="2">DUF397 domain-containing protein</fullName>
    </submittedName>
</protein>
<reference evidence="3" key="1">
    <citation type="journal article" date="2019" name="Int. J. Syst. Evol. Microbiol.">
        <title>The Global Catalogue of Microorganisms (GCM) 10K type strain sequencing project: providing services to taxonomists for standard genome sequencing and annotation.</title>
        <authorList>
            <consortium name="The Broad Institute Genomics Platform"/>
            <consortium name="The Broad Institute Genome Sequencing Center for Infectious Disease"/>
            <person name="Wu L."/>
            <person name="Ma J."/>
        </authorList>
    </citation>
    <scope>NUCLEOTIDE SEQUENCE [LARGE SCALE GENOMIC DNA]</scope>
    <source>
        <strain evidence="3">CGMCC 4.7237</strain>
    </source>
</reference>
<gene>
    <name evidence="2" type="ORF">ACFO3J_30300</name>
</gene>
<dbReference type="Pfam" id="PF04149">
    <property type="entry name" value="DUF397"/>
    <property type="match status" value="1"/>
</dbReference>
<comment type="caution">
    <text evidence="2">The sequence shown here is derived from an EMBL/GenBank/DDBJ whole genome shotgun (WGS) entry which is preliminary data.</text>
</comment>
<name>A0ABV8I0Y5_9ACTN</name>
<evidence type="ECO:0000313" key="2">
    <source>
        <dbReference type="EMBL" id="MFC4035731.1"/>
    </source>
</evidence>
<evidence type="ECO:0000313" key="3">
    <source>
        <dbReference type="Proteomes" id="UP001595765"/>
    </source>
</evidence>
<feature type="domain" description="DUF397" evidence="1">
    <location>
        <begin position="13"/>
        <end position="65"/>
    </location>
</feature>